<name>A0A0H2V892_ECOL6</name>
<dbReference type="KEGG" id="ecc:c1276"/>
<keyword evidence="2" id="KW-1185">Reference proteome</keyword>
<evidence type="ECO:0000313" key="1">
    <source>
        <dbReference type="EMBL" id="AAN79750.1"/>
    </source>
</evidence>
<dbReference type="STRING" id="199310.c1276"/>
<protein>
    <submittedName>
        <fullName evidence="1">Uncharacterized protein</fullName>
    </submittedName>
</protein>
<proteinExistence type="predicted"/>
<sequence>MLQPLPQRMAEAIYQEKPDMPGYTQSMSWLKDLSHTGRRLLS</sequence>
<accession>A0A0H2V892</accession>
<dbReference type="HOGENOM" id="CLU_3352512_0_0_6"/>
<evidence type="ECO:0000313" key="2">
    <source>
        <dbReference type="Proteomes" id="UP000001410"/>
    </source>
</evidence>
<dbReference type="Proteomes" id="UP000001410">
    <property type="component" value="Chromosome"/>
</dbReference>
<dbReference type="AlphaFoldDB" id="A0A0H2V892"/>
<dbReference type="EMBL" id="AE014075">
    <property type="protein sequence ID" value="AAN79750.1"/>
    <property type="molecule type" value="Genomic_DNA"/>
</dbReference>
<reference evidence="1 2" key="1">
    <citation type="journal article" date="2002" name="Proc. Natl. Acad. Sci. U.S.A.">
        <title>Extensive mosaic structure revealed by the complete genome sequence of uropathogenic Escherichia coli.</title>
        <authorList>
            <person name="Welch R.A."/>
            <person name="Burland V."/>
            <person name="Plunkett G.III."/>
            <person name="Redford P."/>
            <person name="Roesch P."/>
            <person name="Rasko D."/>
            <person name="Buckles E.L."/>
            <person name="Liou S.R."/>
            <person name="Boutin A."/>
            <person name="Hackett J."/>
            <person name="Stroud D."/>
            <person name="Mayhew G.F."/>
            <person name="Rose D.J."/>
            <person name="Zhou S."/>
            <person name="Schwartz D.C."/>
            <person name="Perna N.T."/>
            <person name="Mobley H.L."/>
            <person name="Donnenberg M.S."/>
            <person name="Blattner F.R."/>
        </authorList>
    </citation>
    <scope>NUCLEOTIDE SEQUENCE [LARGE SCALE GENOMIC DNA]</scope>
    <source>
        <strain evidence="2">CFT073 / ATCC 700928 / UPEC</strain>
    </source>
</reference>
<organism evidence="1 2">
    <name type="scientific">Escherichia coli O6:H1 (strain CFT073 / ATCC 700928 / UPEC)</name>
    <dbReference type="NCBI Taxonomy" id="199310"/>
    <lineage>
        <taxon>Bacteria</taxon>
        <taxon>Pseudomonadati</taxon>
        <taxon>Pseudomonadota</taxon>
        <taxon>Gammaproteobacteria</taxon>
        <taxon>Enterobacterales</taxon>
        <taxon>Enterobacteriaceae</taxon>
        <taxon>Escherichia</taxon>
    </lineage>
</organism>
<gene>
    <name evidence="1" type="ordered locus">c1276</name>
</gene>